<evidence type="ECO:0000313" key="3">
    <source>
        <dbReference type="Proteomes" id="UP000231263"/>
    </source>
</evidence>
<comment type="caution">
    <text evidence="2">The sequence shown here is derived from an EMBL/GenBank/DDBJ whole genome shotgun (WGS) entry which is preliminary data.</text>
</comment>
<keyword evidence="1" id="KW-0472">Membrane</keyword>
<name>A0A2M7XG79_9BACT</name>
<accession>A0A2M7XG79</accession>
<gene>
    <name evidence="2" type="ORF">CO173_01375</name>
</gene>
<proteinExistence type="predicted"/>
<keyword evidence="1" id="KW-0812">Transmembrane</keyword>
<dbReference type="Proteomes" id="UP000231263">
    <property type="component" value="Unassembled WGS sequence"/>
</dbReference>
<reference evidence="3" key="1">
    <citation type="submission" date="2017-09" db="EMBL/GenBank/DDBJ databases">
        <title>Depth-based differentiation of microbial function through sediment-hosted aquifers and enrichment of novel symbionts in the deep terrestrial subsurface.</title>
        <authorList>
            <person name="Probst A.J."/>
            <person name="Ladd B."/>
            <person name="Jarett J.K."/>
            <person name="Geller-Mcgrath D.E."/>
            <person name="Sieber C.M.K."/>
            <person name="Emerson J.B."/>
            <person name="Anantharaman K."/>
            <person name="Thomas B.C."/>
            <person name="Malmstrom R."/>
            <person name="Stieglmeier M."/>
            <person name="Klingl A."/>
            <person name="Woyke T."/>
            <person name="Ryan C.M."/>
            <person name="Banfield J.F."/>
        </authorList>
    </citation>
    <scope>NUCLEOTIDE SEQUENCE [LARGE SCALE GENOMIC DNA]</scope>
</reference>
<evidence type="ECO:0000256" key="1">
    <source>
        <dbReference type="SAM" id="Phobius"/>
    </source>
</evidence>
<organism evidence="2 3">
    <name type="scientific">Candidatus Uhrbacteria bacterium CG_4_9_14_3_um_filter_41_35</name>
    <dbReference type="NCBI Taxonomy" id="1975034"/>
    <lineage>
        <taxon>Bacteria</taxon>
        <taxon>Candidatus Uhriibacteriota</taxon>
    </lineage>
</organism>
<evidence type="ECO:0000313" key="2">
    <source>
        <dbReference type="EMBL" id="PJA46855.1"/>
    </source>
</evidence>
<dbReference type="AlphaFoldDB" id="A0A2M7XG79"/>
<keyword evidence="1" id="KW-1133">Transmembrane helix</keyword>
<protein>
    <submittedName>
        <fullName evidence="2">Uncharacterized protein</fullName>
    </submittedName>
</protein>
<sequence>MTKDNNLVNWISGGLLMLIGLFVIIALVLTRSQTETTSVQITQVSPTIDVIKLCPSGGATSCNPYTGLNGVTGSANTQTPVDVFMKISDLNGNGDIAEARVAMFHHTVIPNTKTLVDCDTAAEKDGNYCYSNYDGQTTGGISACTLDFTEGATSAWYKCSALLEYWMDSNDYPPSYWELSGIAYDSTALTGTATSSFTKNIVLSMNFGSSTISYGQMSLGATQAGISVLGTLYGNSDADMTIQASSAVMTCDGPGSANIPVSNQRFGTNDNIYELLTTSFSTTNQDLNFETSTGLGWMQHRTNENSAPTDSAYFGIQIPNSGVSGTCSVAAIVTAIAQ</sequence>
<feature type="transmembrane region" description="Helical" evidence="1">
    <location>
        <begin position="7"/>
        <end position="29"/>
    </location>
</feature>
<dbReference type="EMBL" id="PFWT01000007">
    <property type="protein sequence ID" value="PJA46855.1"/>
    <property type="molecule type" value="Genomic_DNA"/>
</dbReference>